<accession>A0A9N9FKB7</accession>
<dbReference type="OrthoDB" id="6247875at2759"/>
<name>A0A9N9FKB7_9GLOM</name>
<organism evidence="1 2">
    <name type="scientific">Acaulospora morrowiae</name>
    <dbReference type="NCBI Taxonomy" id="94023"/>
    <lineage>
        <taxon>Eukaryota</taxon>
        <taxon>Fungi</taxon>
        <taxon>Fungi incertae sedis</taxon>
        <taxon>Mucoromycota</taxon>
        <taxon>Glomeromycotina</taxon>
        <taxon>Glomeromycetes</taxon>
        <taxon>Diversisporales</taxon>
        <taxon>Acaulosporaceae</taxon>
        <taxon>Acaulospora</taxon>
    </lineage>
</organism>
<dbReference type="EMBL" id="CAJVPV010002918">
    <property type="protein sequence ID" value="CAG8539073.1"/>
    <property type="molecule type" value="Genomic_DNA"/>
</dbReference>
<dbReference type="AlphaFoldDB" id="A0A9N9FKB7"/>
<proteinExistence type="predicted"/>
<comment type="caution">
    <text evidence="1">The sequence shown here is derived from an EMBL/GenBank/DDBJ whole genome shotgun (WGS) entry which is preliminary data.</text>
</comment>
<dbReference type="Proteomes" id="UP000789342">
    <property type="component" value="Unassembled WGS sequence"/>
</dbReference>
<evidence type="ECO:0000313" key="1">
    <source>
        <dbReference type="EMBL" id="CAG8539073.1"/>
    </source>
</evidence>
<gene>
    <name evidence="1" type="ORF">AMORRO_LOCUS5039</name>
</gene>
<evidence type="ECO:0000313" key="2">
    <source>
        <dbReference type="Proteomes" id="UP000789342"/>
    </source>
</evidence>
<protein>
    <submittedName>
        <fullName evidence="1">5043_t:CDS:1</fullName>
    </submittedName>
</protein>
<keyword evidence="2" id="KW-1185">Reference proteome</keyword>
<reference evidence="1" key="1">
    <citation type="submission" date="2021-06" db="EMBL/GenBank/DDBJ databases">
        <authorList>
            <person name="Kallberg Y."/>
            <person name="Tangrot J."/>
            <person name="Rosling A."/>
        </authorList>
    </citation>
    <scope>NUCLEOTIDE SEQUENCE</scope>
    <source>
        <strain evidence="1">CL551</strain>
    </source>
</reference>
<sequence length="103" mass="12484">MSERSHLSNTARTLINNLNRNNIFPPPNNRSYHLLSRRLNGRTIRRKPHKGYDIFSHNVYHEARRIRITDMRVIKWVAYELWKSATSNDRELYMRLADHINRQ</sequence>